<dbReference type="AlphaFoldDB" id="A0A557Y1F6"/>
<sequence length="384" mass="38523">MDFGALPPEINSARIYSGPGSGPLLAAAGAWDGLAAELGIAATGYRAVISDLTGMRWVGPTSASMIAAVTPYVDWLSKTALQAEHAGMQAKAAAAAYETAFAMTVPPPVIAANRALLAGLIATNFFGQNTPAIATTEAQYAEFWAQDAAAMYGYANSSAAATVLNAFTPPPKATNPAGLTGQEAAVANAGSLAAGTAQHAVASPAAQGTSAVGVLQQFGASALGGIESKLSGLTASLQAFPTENLNLTVNSYGLSYFGAGVVQLGYLFSQQLVPHFGKAALVPAIEPALVSDVAPAGGRAVLVSANAGQAGKVGLMSVPPSWATSPSAPSPVTSVTAASYAHGAPPSSTQGMIPAVPRDRRGATFGRRRYGVRLTVMTHPPDAG</sequence>
<evidence type="ECO:0000313" key="5">
    <source>
        <dbReference type="EMBL" id="TVS92419.1"/>
    </source>
</evidence>
<evidence type="ECO:0000259" key="4">
    <source>
        <dbReference type="Pfam" id="PF12484"/>
    </source>
</evidence>
<reference evidence="5 6" key="1">
    <citation type="submission" date="2019-07" db="EMBL/GenBank/DDBJ databases">
        <title>New Mycobacterium species.</title>
        <authorList>
            <person name="Tortoli E."/>
            <person name="Ghielmetti G."/>
            <person name="Friedel U."/>
            <person name="Trovato A."/>
        </authorList>
    </citation>
    <scope>NUCLEOTIDE SEQUENCE [LARGE SCALE GENOMIC DNA]</scope>
    <source>
        <strain evidence="5 6">16-83</strain>
    </source>
</reference>
<feature type="region of interest" description="Disordered" evidence="2">
    <location>
        <begin position="339"/>
        <end position="359"/>
    </location>
</feature>
<dbReference type="PANTHER" id="PTHR46766">
    <property type="entry name" value="GLUTAMINE-RICH PROTEIN 2"/>
    <property type="match status" value="1"/>
</dbReference>
<gene>
    <name evidence="5" type="ORF">FPZ47_00715</name>
</gene>
<keyword evidence="6" id="KW-1185">Reference proteome</keyword>
<dbReference type="InterPro" id="IPR038332">
    <property type="entry name" value="PPE_sf"/>
</dbReference>
<dbReference type="SUPFAM" id="SSF140459">
    <property type="entry name" value="PE/PPE dimer-like"/>
    <property type="match status" value="1"/>
</dbReference>
<dbReference type="OrthoDB" id="4764793at2"/>
<dbReference type="GO" id="GO:0052572">
    <property type="term" value="P:response to host immune response"/>
    <property type="evidence" value="ECO:0007669"/>
    <property type="project" value="TreeGrafter"/>
</dbReference>
<protein>
    <submittedName>
        <fullName evidence="5">PPE family protein</fullName>
    </submittedName>
</protein>
<proteinExistence type="inferred from homology"/>
<feature type="domain" description="PPE" evidence="3">
    <location>
        <begin position="2"/>
        <end position="163"/>
    </location>
</feature>
<dbReference type="Proteomes" id="UP000320513">
    <property type="component" value="Unassembled WGS sequence"/>
</dbReference>
<comment type="similarity">
    <text evidence="1">Belongs to the mycobacterial PPE family.</text>
</comment>
<evidence type="ECO:0000313" key="6">
    <source>
        <dbReference type="Proteomes" id="UP000320513"/>
    </source>
</evidence>
<name>A0A557Y1F6_9MYCO</name>
<evidence type="ECO:0000259" key="3">
    <source>
        <dbReference type="Pfam" id="PF00823"/>
    </source>
</evidence>
<dbReference type="EMBL" id="VMQU01000002">
    <property type="protein sequence ID" value="TVS92419.1"/>
    <property type="molecule type" value="Genomic_DNA"/>
</dbReference>
<evidence type="ECO:0000256" key="1">
    <source>
        <dbReference type="ARBA" id="ARBA00010652"/>
    </source>
</evidence>
<dbReference type="Pfam" id="PF00823">
    <property type="entry name" value="PPE"/>
    <property type="match status" value="1"/>
</dbReference>
<dbReference type="Pfam" id="PF12484">
    <property type="entry name" value="PPE-SVP"/>
    <property type="match status" value="1"/>
</dbReference>
<dbReference type="InterPro" id="IPR000030">
    <property type="entry name" value="PPE_dom"/>
</dbReference>
<evidence type="ECO:0000256" key="2">
    <source>
        <dbReference type="SAM" id="MobiDB-lite"/>
    </source>
</evidence>
<dbReference type="RefSeq" id="WP_144947230.1">
    <property type="nucleotide sequence ID" value="NZ_VMQU01000002.1"/>
</dbReference>
<feature type="domain" description="PPE family C-terminal" evidence="4">
    <location>
        <begin position="304"/>
        <end position="380"/>
    </location>
</feature>
<accession>A0A557Y1F6</accession>
<organism evidence="5 6">
    <name type="scientific">Mycobacterium helveticum</name>
    <dbReference type="NCBI Taxonomy" id="2592811"/>
    <lineage>
        <taxon>Bacteria</taxon>
        <taxon>Bacillati</taxon>
        <taxon>Actinomycetota</taxon>
        <taxon>Actinomycetes</taxon>
        <taxon>Mycobacteriales</taxon>
        <taxon>Mycobacteriaceae</taxon>
        <taxon>Mycobacterium</taxon>
    </lineage>
</organism>
<dbReference type="PANTHER" id="PTHR46766:SF1">
    <property type="entry name" value="GLUTAMINE-RICH PROTEIN 2"/>
    <property type="match status" value="1"/>
</dbReference>
<comment type="caution">
    <text evidence="5">The sequence shown here is derived from an EMBL/GenBank/DDBJ whole genome shotgun (WGS) entry which is preliminary data.</text>
</comment>
<dbReference type="FunFam" id="1.20.1260.20:FF:000001">
    <property type="entry name" value="PPE family protein PPE41"/>
    <property type="match status" value="1"/>
</dbReference>
<dbReference type="InterPro" id="IPR022171">
    <property type="entry name" value="PPE_C"/>
</dbReference>
<dbReference type="Gene3D" id="1.20.1260.20">
    <property type="entry name" value="PPE superfamily"/>
    <property type="match status" value="1"/>
</dbReference>